<dbReference type="PANTHER" id="PTHR33872:SF7">
    <property type="entry name" value="OSJNBA0084K11.10-LIKE PROTEIN"/>
    <property type="match status" value="1"/>
</dbReference>
<keyword evidence="2" id="KW-1185">Reference proteome</keyword>
<comment type="caution">
    <text evidence="1">The sequence shown here is derived from an EMBL/GenBank/DDBJ whole genome shotgun (WGS) entry which is preliminary data.</text>
</comment>
<dbReference type="AlphaFoldDB" id="A0AAV1WQX9"/>
<evidence type="ECO:0000313" key="1">
    <source>
        <dbReference type="EMBL" id="CAL0311444.1"/>
    </source>
</evidence>
<name>A0AAV1WQX9_LUPLU</name>
<proteinExistence type="predicted"/>
<evidence type="ECO:0000313" key="2">
    <source>
        <dbReference type="Proteomes" id="UP001497480"/>
    </source>
</evidence>
<reference evidence="1 2" key="1">
    <citation type="submission" date="2024-03" db="EMBL/GenBank/DDBJ databases">
        <authorList>
            <person name="Martinez-Hernandez J."/>
        </authorList>
    </citation>
    <scope>NUCLEOTIDE SEQUENCE [LARGE SCALE GENOMIC DNA]</scope>
</reference>
<organism evidence="1 2">
    <name type="scientific">Lupinus luteus</name>
    <name type="common">European yellow lupine</name>
    <dbReference type="NCBI Taxonomy" id="3873"/>
    <lineage>
        <taxon>Eukaryota</taxon>
        <taxon>Viridiplantae</taxon>
        <taxon>Streptophyta</taxon>
        <taxon>Embryophyta</taxon>
        <taxon>Tracheophyta</taxon>
        <taxon>Spermatophyta</taxon>
        <taxon>Magnoliopsida</taxon>
        <taxon>eudicotyledons</taxon>
        <taxon>Gunneridae</taxon>
        <taxon>Pentapetalae</taxon>
        <taxon>rosids</taxon>
        <taxon>fabids</taxon>
        <taxon>Fabales</taxon>
        <taxon>Fabaceae</taxon>
        <taxon>Papilionoideae</taxon>
        <taxon>50 kb inversion clade</taxon>
        <taxon>genistoids sensu lato</taxon>
        <taxon>core genistoids</taxon>
        <taxon>Genisteae</taxon>
        <taxon>Lupinus</taxon>
    </lineage>
</organism>
<dbReference type="Proteomes" id="UP001497480">
    <property type="component" value="Unassembled WGS sequence"/>
</dbReference>
<sequence length="173" mass="20114">MMKQRKEEGDGFASETNKVVVPRSPSLQKFRVCLRPRAEESVTKREIAKFWRQKRNEEEDHLFAAIKAAARIRARNLSEQDYWSFELSLNTYHDEDGTKDATEKRVTVGNDSKNDGKEIRVGIKDWWTKSNYAYLNQPALDSMEPPKKRTSTYVPNYLCYKPKALYPTAIGVF</sequence>
<accession>A0AAV1WQX9</accession>
<protein>
    <submittedName>
        <fullName evidence="1">Uncharacterized protein</fullName>
    </submittedName>
</protein>
<dbReference type="PANTHER" id="PTHR33872">
    <property type="entry name" value="DNA POLYMERASE EPSILON CATALYTIC SUBUNIT A"/>
    <property type="match status" value="1"/>
</dbReference>
<gene>
    <name evidence="1" type="ORF">LLUT_LOCUS12504</name>
</gene>
<dbReference type="EMBL" id="CAXHTB010000009">
    <property type="protein sequence ID" value="CAL0311444.1"/>
    <property type="molecule type" value="Genomic_DNA"/>
</dbReference>